<dbReference type="InterPro" id="IPR010060">
    <property type="entry name" value="NRPS_synth"/>
</dbReference>
<dbReference type="InterPro" id="IPR020845">
    <property type="entry name" value="AMP-binding_CS"/>
</dbReference>
<dbReference type="SUPFAM" id="SSF52777">
    <property type="entry name" value="CoA-dependent acyltransferases"/>
    <property type="match status" value="12"/>
</dbReference>
<dbReference type="Gene3D" id="3.30.559.10">
    <property type="entry name" value="Chloramphenicol acetyltransferase-like domain"/>
    <property type="match status" value="6"/>
</dbReference>
<feature type="domain" description="Carrier" evidence="6">
    <location>
        <begin position="5092"/>
        <end position="5166"/>
    </location>
</feature>
<dbReference type="InterPro" id="IPR006162">
    <property type="entry name" value="Ppantetheine_attach_site"/>
</dbReference>
<comment type="similarity">
    <text evidence="2">Belongs to the ATP-dependent AMP-binding enzyme family.</text>
</comment>
<dbReference type="PANTHER" id="PTHR45527">
    <property type="entry name" value="NONRIBOSOMAL PEPTIDE SYNTHETASE"/>
    <property type="match status" value="1"/>
</dbReference>
<dbReference type="Gene3D" id="2.30.38.10">
    <property type="entry name" value="Luciferase, Domain 3"/>
    <property type="match status" value="2"/>
</dbReference>
<dbReference type="EMBL" id="KF264539">
    <property type="protein sequence ID" value="AGS49328.1"/>
    <property type="molecule type" value="Genomic_DNA"/>
</dbReference>
<dbReference type="Gene3D" id="3.40.50.12780">
    <property type="entry name" value="N-terminal domain of ligase-like"/>
    <property type="match status" value="3"/>
</dbReference>
<dbReference type="Pfam" id="PF00550">
    <property type="entry name" value="PP-binding"/>
    <property type="match status" value="5"/>
</dbReference>
<dbReference type="CDD" id="cd19543">
    <property type="entry name" value="DCL_NRPS"/>
    <property type="match status" value="1"/>
</dbReference>
<dbReference type="InterPro" id="IPR042099">
    <property type="entry name" value="ANL_N_sf"/>
</dbReference>
<dbReference type="PROSITE" id="PS50075">
    <property type="entry name" value="CARRIER"/>
    <property type="match status" value="5"/>
</dbReference>
<dbReference type="GO" id="GO:0043041">
    <property type="term" value="P:amino acid activation for nonribosomal peptide biosynthetic process"/>
    <property type="evidence" value="ECO:0007669"/>
    <property type="project" value="TreeGrafter"/>
</dbReference>
<feature type="domain" description="Carrier" evidence="6">
    <location>
        <begin position="955"/>
        <end position="1030"/>
    </location>
</feature>
<feature type="domain" description="Carrier" evidence="6">
    <location>
        <begin position="3018"/>
        <end position="3093"/>
    </location>
</feature>
<dbReference type="PROSITE" id="PS00455">
    <property type="entry name" value="AMP_BINDING"/>
    <property type="match status" value="5"/>
</dbReference>
<dbReference type="InterPro" id="IPR001242">
    <property type="entry name" value="Condensation_dom"/>
</dbReference>
<dbReference type="CDD" id="cd19540">
    <property type="entry name" value="LCL_NRPS-like"/>
    <property type="match status" value="4"/>
</dbReference>
<organism evidence="8">
    <name type="scientific">uncultured bacterium esnapd2</name>
    <dbReference type="NCBI Taxonomy" id="1366601"/>
    <lineage>
        <taxon>Bacteria</taxon>
        <taxon>environmental samples</taxon>
    </lineage>
</organism>
<dbReference type="Pfam" id="PF00501">
    <property type="entry name" value="AMP-binding"/>
    <property type="match status" value="5"/>
</dbReference>
<dbReference type="InterPro" id="IPR025110">
    <property type="entry name" value="AMP-bd_C"/>
</dbReference>
<dbReference type="FunFam" id="3.30.300.30:FF:000010">
    <property type="entry name" value="Enterobactin synthetase component F"/>
    <property type="match status" value="3"/>
</dbReference>
<dbReference type="GO" id="GO:0005829">
    <property type="term" value="C:cytosol"/>
    <property type="evidence" value="ECO:0007669"/>
    <property type="project" value="TreeGrafter"/>
</dbReference>
<dbReference type="PANTHER" id="PTHR45527:SF1">
    <property type="entry name" value="FATTY ACID SYNTHASE"/>
    <property type="match status" value="1"/>
</dbReference>
<dbReference type="SUPFAM" id="SSF47336">
    <property type="entry name" value="ACP-like"/>
    <property type="match status" value="5"/>
</dbReference>
<dbReference type="FunFam" id="1.10.1200.10:FF:000005">
    <property type="entry name" value="Nonribosomal peptide synthetase 1"/>
    <property type="match status" value="1"/>
</dbReference>
<dbReference type="CDD" id="cd12116">
    <property type="entry name" value="A_NRPS_Ta1_like"/>
    <property type="match status" value="1"/>
</dbReference>
<dbReference type="Gene3D" id="1.10.1200.10">
    <property type="entry name" value="ACP-like"/>
    <property type="match status" value="5"/>
</dbReference>
<dbReference type="Gene3D" id="3.30.300.30">
    <property type="match status" value="5"/>
</dbReference>
<dbReference type="Gene3D" id="3.40.50.980">
    <property type="match status" value="4"/>
</dbReference>
<dbReference type="InterPro" id="IPR000873">
    <property type="entry name" value="AMP-dep_synth/lig_dom"/>
</dbReference>
<dbReference type="InterPro" id="IPR036736">
    <property type="entry name" value="ACP-like_sf"/>
</dbReference>
<dbReference type="Pfam" id="PF00668">
    <property type="entry name" value="Condensation"/>
    <property type="match status" value="6"/>
</dbReference>
<dbReference type="GO" id="GO:0031177">
    <property type="term" value="F:phosphopantetheine binding"/>
    <property type="evidence" value="ECO:0007669"/>
    <property type="project" value="InterPro"/>
</dbReference>
<dbReference type="EC" id="6.2.1.3" evidence="8"/>
<evidence type="ECO:0000313" key="8">
    <source>
        <dbReference type="EMBL" id="AGS49328.1"/>
    </source>
</evidence>
<dbReference type="PROSITE" id="PS50862">
    <property type="entry name" value="AA_TRNA_LIGASE_II"/>
    <property type="match status" value="1"/>
</dbReference>
<feature type="domain" description="Aminoacyl-transfer RNA synthetases class-II family profile" evidence="7">
    <location>
        <begin position="4452"/>
        <end position="4686"/>
    </location>
</feature>
<proteinExistence type="inferred from homology"/>
<dbReference type="GO" id="GO:0004467">
    <property type="term" value="F:long-chain fatty acid-CoA ligase activity"/>
    <property type="evidence" value="ECO:0007669"/>
    <property type="project" value="UniProtKB-EC"/>
</dbReference>
<keyword evidence="3" id="KW-0596">Phosphopantetheine</keyword>
<dbReference type="PROSITE" id="PS00012">
    <property type="entry name" value="PHOSPHOPANTETHEINE"/>
    <property type="match status" value="5"/>
</dbReference>
<dbReference type="SUPFAM" id="SSF56801">
    <property type="entry name" value="Acetyl-CoA synthetase-like"/>
    <property type="match status" value="5"/>
</dbReference>
<evidence type="ECO:0000256" key="3">
    <source>
        <dbReference type="ARBA" id="ARBA00022450"/>
    </source>
</evidence>
<evidence type="ECO:0000259" key="6">
    <source>
        <dbReference type="PROSITE" id="PS50075"/>
    </source>
</evidence>
<dbReference type="FunFam" id="1.10.1200.10:FF:000016">
    <property type="entry name" value="Non-ribosomal peptide synthase"/>
    <property type="match status" value="4"/>
</dbReference>
<comment type="cofactor">
    <cofactor evidence="1">
        <name>pantetheine 4'-phosphate</name>
        <dbReference type="ChEBI" id="CHEBI:47942"/>
    </cofactor>
</comment>
<dbReference type="GO" id="GO:0072330">
    <property type="term" value="P:monocarboxylic acid biosynthetic process"/>
    <property type="evidence" value="ECO:0007669"/>
    <property type="project" value="UniProtKB-ARBA"/>
</dbReference>
<feature type="domain" description="Carrier" evidence="6">
    <location>
        <begin position="4057"/>
        <end position="4132"/>
    </location>
</feature>
<protein>
    <submittedName>
        <fullName evidence="8">Long-chain-fatty-acid--CoA ligase</fullName>
        <ecNumber evidence="8">6.2.1.3</ecNumber>
    </submittedName>
</protein>
<keyword evidence="5" id="KW-0677">Repeat</keyword>
<accession>S5TLX8</accession>
<evidence type="ECO:0000256" key="1">
    <source>
        <dbReference type="ARBA" id="ARBA00001957"/>
    </source>
</evidence>
<dbReference type="SMART" id="SM00823">
    <property type="entry name" value="PKS_PP"/>
    <property type="match status" value="5"/>
</dbReference>
<evidence type="ECO:0000259" key="7">
    <source>
        <dbReference type="PROSITE" id="PS50862"/>
    </source>
</evidence>
<keyword evidence="4" id="KW-0597">Phosphoprotein</keyword>
<evidence type="ECO:0000256" key="5">
    <source>
        <dbReference type="ARBA" id="ARBA00022737"/>
    </source>
</evidence>
<dbReference type="NCBIfam" id="NF004282">
    <property type="entry name" value="PRK05691.1"/>
    <property type="match status" value="7"/>
</dbReference>
<dbReference type="InterPro" id="IPR045851">
    <property type="entry name" value="AMP-bd_C_sf"/>
</dbReference>
<evidence type="ECO:0000256" key="4">
    <source>
        <dbReference type="ARBA" id="ARBA00022553"/>
    </source>
</evidence>
<dbReference type="Pfam" id="PF13193">
    <property type="entry name" value="AMP-binding_C"/>
    <property type="match status" value="5"/>
</dbReference>
<dbReference type="GO" id="GO:0044550">
    <property type="term" value="P:secondary metabolite biosynthetic process"/>
    <property type="evidence" value="ECO:0007669"/>
    <property type="project" value="UniProtKB-ARBA"/>
</dbReference>
<dbReference type="NCBIfam" id="TIGR01733">
    <property type="entry name" value="AA-adenyl-dom"/>
    <property type="match status" value="5"/>
</dbReference>
<dbReference type="FunFam" id="2.30.38.10:FF:000001">
    <property type="entry name" value="Non-ribosomal peptide synthetase PvdI"/>
    <property type="match status" value="5"/>
</dbReference>
<sequence length="5628" mass="610376">MGVSRKTRAIEDILPLSPLQQGLLFHSVYDEQSPDVYTVQVDFELEGALDLEVLRAAAETLLRRHSVLRAGFRQRKSGDWAQLIMRDVPLSWRVVENPQSIEDELAADRWRRFDLAKPPLLRFTLLKLAEDHHHFVVTSHHLLLDGWSLPILVRELLRLYAEKGDDRSLPSVRPYRDYLSWLSQQNRPAAEEAWRSALSGLDKPTLVAPDAAATTPVDPHRIEHELSDETHAALVALARTSGTTLNTVVQSAWAIVLGRITGTDDVVFGNVVSGRPPELAGIESMVGMFINTLPVRVRLRPAESFTTLLARVQQEQADLLAHQHIGLADIQRVAGLPTLFDSSMVFQNYPVEGVAEDELAFGDVRVTKATSQDATHYPLDLVATARTGLRLRLETRPEVFDADAAARILARLVRVLEAMAADPTQLIGRVDALDSVERAELTAGEAFREAPAALVPELLARQAALKPHATAVVYEQTSLTYAQLNARANRLAHHLISLGCGPEDRVALLLPRSADLVAAVFGVLKSGAAYVPIDHDYPTDRIRFLIEDSKPSVLVATRETVVSTDIPHVVLLDETDLPADDTDPVVALSESNEAYVIYTSGSTGRPKGVVVEHRQLRNLVFEHSTGLIDLVASKREIVRPALTASLSFDTSWDGLLWLLSGHELHVVSDEVRRDPERLVSYVESREIDFMDVTPSLCRQLVNGGLLAEGKHRPTVLMIGGEALDQALWNDLRACSATTSYNYYGPTETTVDALAYPVADGVRPLVGRPIINTRAYVLDSALRPVPHGVAGELYLAGDGLARGYHDRSGLTAERFVGDPFGGPGTRMYRTGDLVRRDPGGDIVFLGRVDDQVKIRGFRIELGEISSALAQHAAVAQAAVVVREDRADDPRLVGYFVPANGSVDLTGLRKHLEESLPSHMVPSALVALDALPMTSNGKLDRKALPAPEGRLVSGGRAPRSPHEELLCELFADVLDVARVGIDDSFFALGGHSLLATRLVSRIRSALGIEVSIRQLFETPTVAGLSAALNAAGQGRESVTPVVPAPARVPLSYAQRGLWFLYQIEGPSPTYNMLGALRLTGGLDEDAMRRALTDVVARHESLRTIFAEDNEGPYQVVLDDVRPEMVVVETTEDALPAELESAAAFCFDLVDEIPFRSWLYRLGSDEHVLLVLVHHIAADGWSMPILGRDLAMAYTRRFEGTPPEWTEQPVRYADYTLWQQRVLGSEDDQDSVISGQLAYWEQALAGLPGELDLPTDRPRPANPTYHGGTVPFDVPADLHRGLVGLVRESQASLFMVVQSAVAVLLSRLGAGDDIPLGSPVAGRTDEAVEGLVGFFLNTLVLRTDLSGDPSFRELVGRVRETDLAAYANQDVPFERLVEVLNPERVLGRNPLFQVRLVFNDTDRDTMPDVLAGLPGLSVTGEQVGLEAAKFDLLFRFSERFDEDGGYAGLSCGLEFAEDLFDRSTAEVLTHRLVSVLSGVVADPGTTVSSVDVLVAGERARILNEFNDTARETRKASLPELFAEQVLKTPSAVAVECDGVELTYAELDERANRLARSLISRGVGPEKFVAVMMPRSIDLVVALLAVLKSGGAYVPIDPEYPAERIALMLEDTQPVLVLTSAAGGDEFDGSPLSDVEVSLRNPAYMIYTSGSTGRPKGVVVEHGSVGAYLVRAREVYPWASGVSLVHSPVSFDLTVTALYSPLVSGGRVVLSSLEEAKGPRPTFMKVTPSHLGLLDALPDDVSPSGALVVGGEALRGDVLERWRSRFPDVTVINAYGPTEATVNCAEFRVLPGEETPTGAVPIGRAFWNTRAYVLDSRLSPVPQGVAGELYVSGVVLARGYWNRAGLTSERFVADPFSDAGARMYRTGDLARWNADGQLEFVGRADDQVKLRGFRIELGEIEAVLTGHVDVSQAAVIVREDQPGDQRLVAYVVASAGDVDGAGLRDHMAATLPEYMVPSAIVVLDALPLNPHGKLDRKALRHQEFLPAVEETEAVARGPRSPHEEILCGLFAEVLGVPKVGVDDAFFDLGGHSLLAIRLISKARSVLGVELPVRQLFETPTVAGLAAVVHAAGRAREGVTAVVPRPDRVPVSHAQRRLWFLNQFEVGGATYNIPAALRLTGDLDRHALRAAINDVVARHESLRTIFAEDDHGPHQIILPLDRADVDVLVVPATEAELDGLVDQAARHEFDLAAELPLRVTLFELAPDDHVLLLLMHHIATDGWSLAPLARDLATAYRARRAGRAPSWSPLPVQYADYALWQQRVQDSEAEQIAYWQQALAGLPDELPLPVDRPRRANPSYRGGVVRFDVPAELHRGLTGLARESQASLFMVMQSAVAVLLSRLGAGDDIPLGSPIAGRTDEAVEDLVGFFLNTLVLRTDLSGDPVFRELVGRVRETDLAAYANQDVPFERLVEVLNPERSLARHPLFQAMIVFNNNDHQESVDVLDRLPGLTVGKAMADTHIAKFDLSFRFSEQFDADGGPAGLACGLEFAEDLFDESTVEVMVQRLLAVLEGVVADPGARVSAMDVLVDGERDRILNQYNNTARETRKVSLPELFAEQVRRTPSAVAVECGGVELTYAELDERANRLARFLVSRGVGPEKFVAVMMPRSIDLVVALLAVLKSGGAYVPIDPEYPADRIAFMLEDSEPVLVLTSTEGAEEFDGSPLSDVEIPLRSPAYVNYTSGSTGRPKGVVVEHGSVGAYVVRAREVYPWASGVSLVHSPVSFDLTVTALYSPLVSGGRVVLSSLEEAGGRRPTFMKVTPSHLGLLDALADDVSPSGALVVGGEALRGDVLERWRSRFPDVTVINAYGPTEATVNCAEFRVSPGEETPAGAVPIGRAFWNTRAYVLDAALEPVPQGVPGELYVSGVVLARGYWRRAGLTSERFVADPFGEPGARMYRTGDMARWNANGQLEFVGRADDQVKLRGFRIELGEIEAELAKYVSQAAVVVREDQPGDQRLVAYVVGKDAGLRDRLAAALPEYMVPSAIVVLDELPLNPHGKLDRKALRRVEYAPAIDREAAGRAPHGPYEQILCDLFAEVLGVPQVGVADGFFRLGGHSLLATRLVSKVRAVLRVELPVRQLFDTPTVAGLAAVIDRAAGAREAVKAVVPRPGTIPLSPAQRRFWFLNQFERNGAVYNVPAALRLVGDLDRDALRAALNDLVSRHETLRTLFSADGPHQIILPAAEARLDVVEADVSEAELKAYLDNAARHEFDLARDLPIRAHLAKISADDHVLLVVVHHIATDGWSMPLLAKDFTTAYRARCTGQAPVWPDLPVRYADYTMWQQRVLGAEDDPDSVASKQLAYWTAALAGLPDELSLPTDRPRPRAASYQGGTVHFDIPADLQDRLAALAREAQVSLFMVIQAAVATLLGRLGAGQDIPLGSPIAGRTDSSLESVVGLFLNTLVLRTDLSGRPTVTELLSRVRETNLAAYANQDVPFERLVEVLNPQRSLARHPLFQVMVQLNNAGQYGAFETVHDLPGMTATLQSPDTGVARFDLLFGFTERTVPDGTPAGLRGGLEFATDLFDRATADALVTRLIRVLEAFADRPDQVIDDVDVLTRDERELVLRGWNDTAVAVPQASVPELFERQAASTPDAVAVISGDVTLTYAELNERADRLAACLASQGVGPERFVAVGLPRDERLVVALLAVLKAGAAYLPLDLEYPADRIAHMIADASPVLALATSETSHLIPGDVPRVLLDGPIPEVTPPAVRRRPGQAAYVIYTSGSTGKPKGVVVPMAPMVNFLDNMSRRFPLTTEDRMLAVTTVGFDIAVLELFLPLLSGAGVVLASRETSRDPVALRSLIEQSGATIMQATPSLWRSLAAEGVPSLRILVGGEALPADLARELAADGREVTNLYGPTETTVWSAATRISQDDASIGEAIGNTQLYVLDAGLHPVPQGVPGELYIAGHGLARGYWQRSGLTAERFVACPFGAPGERMYRTGDLVKLRADGRIDYLGRVDNQVKLRGFRIELGEIEAVLSGVVPQAVVVVREDRPGDKRLVAYAAGSTPEELRAHAAASLPEYMVPSAFVILDEFPLTPNGKIDRRALPAPEYTAVAGRAPRTPQEELLCELFAEVLGVTEVGIDDSFFALGGHSLLATKLVNRIRSTLSAEISVRTLFETSTVAGLAPLLSSTGRRTALVAGQRPERLPLSFAQRRQWFLQQLEDANTAYNIPSALRLTGDLDENALRAALLDIAIRHEPLRTVFAEDDLGARQVVLPEQAARPAMAVVETTEAELRTRMDEAAAYRFDLGAEPPLRAWVFRLSRTEHVLLVLTHHIASDGWSIPLLMRDLSTAYAARCAGEAPGWAPLPVQYADYTVWQQEILGAEDDPSSEFARQIAYWKATLADLPAQLDLPTDRPRPAAPSHRGGTVEFDVRAEVHDALAALARQHNASVFMVVRAAVAVLLNRLGAGQDIPLGTAIAGRSDDALHDLVGFFVNTLVLRTDLTGNPSFGELVERVREADLSAYANQDVPFERLVEVLSPARSMAGHPLFQTMVTWHNTDRRAAVEAQRELSGLSVRPYEVRNESAKFDLAFSFVESSGISGELGYSADLFDRATAESFAKRLLRLLEIVAADPDVLVSRISLVTEDERDLVLRTWNDTAEPVAERTFIDLFARQVKATPDSIAVECDGRTLTYAELDSRSTQLAHYLAGWGVGPERFVAIMLNKSVDLVVALLGVLKAGGAYVPIDPAYPRDRVKFMFSDVSPVLVLTSRDAASALPQSGHVFLEDIDLDSYPDAAITGPNPANPAYVIYTSGSTGRPKGVVIEHRALGAYLDRAREAYPWMSGTTWVHSPISFDLTVTGLFSPLVSGGRARLVDLEGGAATGERPSFVKGTPSHLGLLDVLPDNASPSGALMLGGELLIGDVLQRWRDRNPDAVAFNVYGATEATVNSVENRILPGTPIPSGAVPVGTPFRNTRIYVLDESLRPVPPGVPGDAYIASTGLARGYWQRFGLTAERFVACPYGEPGERMYRTGDLLRWNKDGQLEFVGRADSQVKVRGFRIELGEIESTLMRCDGVSRAVVLVRDGRLVGYLVGDGVDAETVRVRAAELLPGYMVPAAFVVLDELPLTPNGKLDQKALPAPDFGAQATSTAPRDAVEETLAGLFAEVLGLGQVGVEDGFFDLGGDSIMSIQLVSRARRAGLTISPRDVFDRQTVAGLAAVARTADTVSAEEPGAGIGEFPATPAIARFLESGAPVEQFNQTLVVRVPSGLGEDRLVAAVQKLIDHHDALRTHLGSVLSVPEPGTVDARDLVSRVDASGLDEAALVPVMSEHAVAARLRLAPASGKVIQLVWFDRGGLPGQLVVVAHHLVVDGVSWRVLLPDLALAWQGEELAPVGTSVRRWAQRLAELARRSSELGLWTEILGAAEPVLGTRALDPARDNDSTARHLTTTLPEDVTADILTTVPAEFHAEINDVLLATFAVAFDEWRGGSVLIDLEGHGREEHILDNVDLSRTVGWFTNLYPVRLDPGSGDVGDALKRVKEQLRAIPDKGMGYGLLRYLNPDTAERLRQLPGAQIKFNYLGRIGATEAGDWAPGSGINGVGAGRDPRHPLSHALEVNARTLGSELVVSWTWPDELLSADEITRLNEIWFRTLRALTQSAAGGFTPSDVSLAELSQSEIDLLESEWTD</sequence>
<dbReference type="NCBIfam" id="NF003417">
    <property type="entry name" value="PRK04813.1"/>
    <property type="match status" value="5"/>
</dbReference>
<name>S5TLX8_9BACT</name>
<dbReference type="CDD" id="cd05930">
    <property type="entry name" value="A_NRPS"/>
    <property type="match status" value="4"/>
</dbReference>
<dbReference type="Gene3D" id="3.30.559.30">
    <property type="entry name" value="Nonribosomal peptide synthetase, condensation domain"/>
    <property type="match status" value="6"/>
</dbReference>
<dbReference type="NCBIfam" id="TIGR01720">
    <property type="entry name" value="NRPS-para261"/>
    <property type="match status" value="1"/>
</dbReference>
<keyword evidence="8" id="KW-0436">Ligase</keyword>
<dbReference type="FunFam" id="3.40.50.12780:FF:000012">
    <property type="entry name" value="Non-ribosomal peptide synthetase"/>
    <property type="match status" value="1"/>
</dbReference>
<dbReference type="InterPro" id="IPR010071">
    <property type="entry name" value="AA_adenyl_dom"/>
</dbReference>
<dbReference type="InterPro" id="IPR020806">
    <property type="entry name" value="PKS_PP-bd"/>
</dbReference>
<feature type="domain" description="Carrier" evidence="6">
    <location>
        <begin position="1993"/>
        <end position="2068"/>
    </location>
</feature>
<reference evidence="8" key="1">
    <citation type="journal article" date="2013" name="Proc. Natl. Acad. Sci. U.S.A.">
        <title>Mapping gene clusters within arrayed metagenomic libraries to expand the structural diversity of biomedically relevant natural products.</title>
        <authorList>
            <person name="Owen J.G."/>
            <person name="Reddy B.V."/>
            <person name="Ternei M.A."/>
            <person name="Charlop-Powers Z."/>
            <person name="Calle P.Y."/>
            <person name="Kim J.H."/>
            <person name="Brady S.F."/>
        </authorList>
    </citation>
    <scope>NUCLEOTIDE SEQUENCE</scope>
</reference>
<evidence type="ECO:0000256" key="2">
    <source>
        <dbReference type="ARBA" id="ARBA00006432"/>
    </source>
</evidence>
<dbReference type="InterPro" id="IPR009081">
    <property type="entry name" value="PP-bd_ACP"/>
</dbReference>
<dbReference type="FunFam" id="3.30.559.10:FF:000012">
    <property type="entry name" value="Non-ribosomal peptide synthetase"/>
    <property type="match status" value="3"/>
</dbReference>
<dbReference type="FunFam" id="3.40.50.980:FF:000001">
    <property type="entry name" value="Non-ribosomal peptide synthetase"/>
    <property type="match status" value="4"/>
</dbReference>
<dbReference type="InterPro" id="IPR023213">
    <property type="entry name" value="CAT-like_dom_sf"/>
</dbReference>
<dbReference type="InterPro" id="IPR006195">
    <property type="entry name" value="aa-tRNA-synth_II"/>
</dbReference>